<dbReference type="InterPro" id="IPR001841">
    <property type="entry name" value="Znf_RING"/>
</dbReference>
<keyword evidence="10" id="KW-0833">Ubl conjugation pathway</keyword>
<comment type="similarity">
    <text evidence="4">Belongs to the RING-Cys relay (RCR) family.</text>
</comment>
<dbReference type="EnsemblMetazoa" id="AEPI000083-RA">
    <property type="protein sequence ID" value="AEPI000083-PA"/>
    <property type="gene ID" value="AEPI000083"/>
</dbReference>
<proteinExistence type="inferred from homology"/>
<dbReference type="Gene3D" id="2.60.120.260">
    <property type="entry name" value="Galactose-binding domain-like"/>
    <property type="match status" value="1"/>
</dbReference>
<accession>A0A182NZK2</accession>
<dbReference type="EC" id="2.3.2.33" evidence="5"/>
<sequence>EKNYEKQFLRDFIYVAAGSPGARLAAWLQPESRLDPSRCEIKIISPQAPPLRAGWPSHFRLETRDQYGEEIFVPGIKIEVKASLRRDTSVNAITPKVSPGTPTAMPPSVPYEPTYKEKEKSCLQAISAMRPYHGYSFEELRLYAANMSSASTSTTATTEILTANDLGKNKYGFVWTPMVAGAYELTLQIDGVPVVVEDEEEIYRLEVIDAGGAGGAGGGGTGVTGGTCAGGSGASGGMPKMLNGDKGLVSVGQGLKKVHPPTKLRKFLAKNSAGLRVRLHPTLQSEQIGVVRPNGIVAYGDELENDDGVWVRLTAESIREHCPASWFPVEAWCLQYNQHLGKTLLHPIVDTCTNKVLLEHTAAKEEPSLADTVEDIEADDCEGEGEENENTINYGDFRKAATAALSEVVGGGAKALQKWFHRSGTEGSMIDDSGPIKSPHHQPSAGLSQQQQQQQGQSNTQATAQQSDVQQQSFQHHLPKRALSPSVAETLRAVFAAFLWHEGLVHDAMACASFLKFHPTISKTAGIGLGAGPIGLSNPASSELPIPAVLTREQKVLQRHSVEFSNATLDALERSGNRCIMNRRHRGIGAGFAGLDGAGQSSAVGSSAVPPVALRCLVHLWDQLGSNFVQLVETNSNDKRNDDGHGAKECGSLPTTGPSAGTVIATAGSAPIVASKSGLTLAATTGTGTTAPSTAPTNGAGAADGSYCELCRTILHSIPVTYHMRLAHPGCGRPAGGQGYNSNGVYCEGWAGDCGDGGHGVSSWYLLCEACRKRYEGTTPVPLPIGPQAALSAAAERRNEPPRSTLPSELFAMMKENAFFLLDLAPVESSACSGNAAVGSSEASLTEVTDASEWPAPPDRPACLGTFLESDAAQQTTARFQNDGTPGSCYLPLSGGKFHRSVSMGQGAGPSVVLRRRQRREDERSDANLLNHPSENLRRLVPLDVGAHVGGAVGDAGARNTQAGLLGRPAMVFILERHNLERLRRLLIRQLRRSLCHRYSLQGFNWLLRQLTEPIGLHDVMWWFVSALTTSDVDVDPTDADSELGLEHPAISCEGHLGRGISRALHAFLSTVSELTLHFPLGSPLQRMAVQCFGLRFVPSDHQFLHRVNVFGNISRILSKSEEEEERALEAQSVRDHLLGVTDEAPIEVTLFQDVTDLYELTVSSRPALAQALLDNSTETFWESDEEDRGKPKTIELIPGGRAGSSAPSAGCQLTLIAVHVDNSRDVACKVTSLLLYGGSHLNNVTGTGELSLLRTIEIDPAACAWQTIPISTIGSSNTPASGHYRLEIRGPDATLRIRQVKLYGTRSGNPVSAAIPTPRQVQSRLCEQETLRVFRLLTGQVFGKLLEETSSLIGNSGNGASAGGNVAETNAASSNGDVGSTELSPLPSLSESIHDLREHAVGILFSRRKLSHLQKQIIVHVVQAIERETVKARDAWELLLNGEANSTITYNDAYCFEMLSMVLALSGSSVGRTYLSQQHHLLKDLLSLAHTGSDRVQRQVTALIRRILPELPSDNVAQSAVDSAVENNHSVDTDSEALLDVLLALIAKSLQVQVKVKNGNTNGNQQHQQQQQLQQTAAPSALATTVVSLASVTSSSSHILATGTGSVSRLQRHRWYLRGSIAAKQAESIIALVRDMASGKLSERWATACRAAVASCLLNVTQLEEEFRRSADACIRTATLWLALAALCVIDREQIDRLSSNQWHRQSESNRPLCSNHDDEVTYAVLNCALCGSLCADCDRVLHLNRRTRNHHRAVCKEEQDAIRVELHESCGRAKLYWLWAVVDSRTLKGMLEFRGHDPSAGCSTVPVTATGVGVCRFCGATGSSGLLALGNICPDAQCQEYGAVSCTKVHPRCGHACGGIINENQCLPCLVPNCQADCGVGEPGQYGVAGVQPRLTQDGEDMCMICFTETLGTAPSIQLRCGHVFHYHCCKTVLMRRWNGPRISFGFAQCPICKVDIEHPSLEPFLAPIVALRQDVKRKALMRLEYEGLAKAVTADGTDPTRYAMERYAYYVCSQCGKAYYGGEARCDAELGENFNPQELVCGGCSDVSKAKMCPKHGMDFLEYKCRYCCSVAVFFCFGTTHFCDTCHDDFQRLTNLPKGKLPRCPAGPKATQLTGEECPLHVVHPPTGEEFALGCGICRNAQTF</sequence>
<dbReference type="PANTHER" id="PTHR45943:SF1">
    <property type="entry name" value="E3 UBIQUITIN-PROTEIN LIGASE MYCBP2"/>
    <property type="match status" value="1"/>
</dbReference>
<dbReference type="SUPFAM" id="SSF57850">
    <property type="entry name" value="RING/U-box"/>
    <property type="match status" value="1"/>
</dbReference>
<feature type="compositionally biased region" description="Low complexity" evidence="14">
    <location>
        <begin position="442"/>
        <end position="475"/>
    </location>
</feature>
<dbReference type="PANTHER" id="PTHR45943">
    <property type="entry name" value="E3 UBIQUITIN-PROTEIN LIGASE MYCBP2"/>
    <property type="match status" value="1"/>
</dbReference>
<feature type="region of interest" description="Disordered" evidence="14">
    <location>
        <begin position="427"/>
        <end position="477"/>
    </location>
</feature>
<keyword evidence="9 13" id="KW-0863">Zinc-finger</keyword>
<dbReference type="Gene3D" id="2.60.40.10">
    <property type="entry name" value="Immunoglobulins"/>
    <property type="match status" value="1"/>
</dbReference>
<dbReference type="InterPro" id="IPR008979">
    <property type="entry name" value="Galactose-bd-like_sf"/>
</dbReference>
<evidence type="ECO:0000256" key="2">
    <source>
        <dbReference type="ARBA" id="ARBA00004489"/>
    </source>
</evidence>
<reference evidence="17" key="2">
    <citation type="submission" date="2020-05" db="UniProtKB">
        <authorList>
            <consortium name="EnsemblMetazoa"/>
        </authorList>
    </citation>
    <scope>IDENTIFICATION</scope>
    <source>
        <strain evidence="17">Epiroticus2</strain>
    </source>
</reference>
<protein>
    <recommendedName>
        <fullName evidence="5">RCR-type E3 ubiquitin transferase</fullName>
        <ecNumber evidence="5">2.3.2.33</ecNumber>
    </recommendedName>
</protein>
<dbReference type="GO" id="GO:0007411">
    <property type="term" value="P:axon guidance"/>
    <property type="evidence" value="ECO:0007669"/>
    <property type="project" value="TreeGrafter"/>
</dbReference>
<dbReference type="GO" id="GO:0005634">
    <property type="term" value="C:nucleus"/>
    <property type="evidence" value="ECO:0007669"/>
    <property type="project" value="TreeGrafter"/>
</dbReference>
<keyword evidence="6" id="KW-0808">Transferase</keyword>
<keyword evidence="11" id="KW-0862">Zinc</keyword>
<dbReference type="InterPro" id="IPR013783">
    <property type="entry name" value="Ig-like_fold"/>
</dbReference>
<dbReference type="InterPro" id="IPR013083">
    <property type="entry name" value="Znf_RING/FYVE/PHD"/>
</dbReference>
<evidence type="ECO:0000256" key="14">
    <source>
        <dbReference type="SAM" id="MobiDB-lite"/>
    </source>
</evidence>
<dbReference type="Proteomes" id="UP000075885">
    <property type="component" value="Unassembled WGS sequence"/>
</dbReference>
<feature type="region of interest" description="Disordered" evidence="14">
    <location>
        <begin position="636"/>
        <end position="655"/>
    </location>
</feature>
<evidence type="ECO:0000256" key="8">
    <source>
        <dbReference type="ARBA" id="ARBA00022737"/>
    </source>
</evidence>
<dbReference type="Gene3D" id="3.30.40.10">
    <property type="entry name" value="Zinc/RING finger domain, C3HC4 (zinc finger)"/>
    <property type="match status" value="1"/>
</dbReference>
<reference evidence="18" key="1">
    <citation type="submission" date="2013-03" db="EMBL/GenBank/DDBJ databases">
        <title>The Genome Sequence of Anopheles epiroticus epiroticus2.</title>
        <authorList>
            <consortium name="The Broad Institute Genomics Platform"/>
            <person name="Neafsey D.E."/>
            <person name="Howell P."/>
            <person name="Walker B."/>
            <person name="Young S.K."/>
            <person name="Zeng Q."/>
            <person name="Gargeya S."/>
            <person name="Fitzgerald M."/>
            <person name="Haas B."/>
            <person name="Abouelleil A."/>
            <person name="Allen A.W."/>
            <person name="Alvarado L."/>
            <person name="Arachchi H.M."/>
            <person name="Berlin A.M."/>
            <person name="Chapman S.B."/>
            <person name="Gainer-Dewar J."/>
            <person name="Goldberg J."/>
            <person name="Griggs A."/>
            <person name="Gujja S."/>
            <person name="Hansen M."/>
            <person name="Howarth C."/>
            <person name="Imamovic A."/>
            <person name="Ireland A."/>
            <person name="Larimer J."/>
            <person name="McCowan C."/>
            <person name="Murphy C."/>
            <person name="Pearson M."/>
            <person name="Poon T.W."/>
            <person name="Priest M."/>
            <person name="Roberts A."/>
            <person name="Saif S."/>
            <person name="Shea T."/>
            <person name="Sisk P."/>
            <person name="Sykes S."/>
            <person name="Wortman J."/>
            <person name="Nusbaum C."/>
            <person name="Birren B."/>
        </authorList>
    </citation>
    <scope>NUCLEOTIDE SEQUENCE [LARGE SCALE GENOMIC DNA]</scope>
    <source>
        <strain evidence="18">Epiroticus2</strain>
    </source>
</reference>
<evidence type="ECO:0000256" key="11">
    <source>
        <dbReference type="ARBA" id="ARBA00022833"/>
    </source>
</evidence>
<evidence type="ECO:0000259" key="15">
    <source>
        <dbReference type="PROSITE" id="PS50089"/>
    </source>
</evidence>
<dbReference type="GO" id="GO:0061630">
    <property type="term" value="F:ubiquitin protein ligase activity"/>
    <property type="evidence" value="ECO:0007669"/>
    <property type="project" value="UniProtKB-EC"/>
</dbReference>
<keyword evidence="8" id="KW-0677">Repeat</keyword>
<keyword evidence="18" id="KW-1185">Reference proteome</keyword>
<feature type="region of interest" description="Disordered" evidence="14">
    <location>
        <begin position="1358"/>
        <end position="1384"/>
    </location>
</feature>
<evidence type="ECO:0000256" key="9">
    <source>
        <dbReference type="ARBA" id="ARBA00022771"/>
    </source>
</evidence>
<keyword evidence="12" id="KW-0966">Cell projection</keyword>
<evidence type="ECO:0000259" key="16">
    <source>
        <dbReference type="PROSITE" id="PS51284"/>
    </source>
</evidence>
<evidence type="ECO:0000256" key="12">
    <source>
        <dbReference type="ARBA" id="ARBA00023273"/>
    </source>
</evidence>
<dbReference type="SUPFAM" id="SSF49785">
    <property type="entry name" value="Galactose-binding domain-like"/>
    <property type="match status" value="1"/>
</dbReference>
<keyword evidence="7" id="KW-0479">Metal-binding</keyword>
<dbReference type="SMART" id="SM01337">
    <property type="entry name" value="APC10"/>
    <property type="match status" value="1"/>
</dbReference>
<comment type="catalytic activity">
    <reaction evidence="1">
        <text>[E2 ubiquitin-conjugating enzyme]-S-ubiquitinyl-L-cysteine + [acceptor protein]-L-threonine = [E2 ubiquitin-conjugating enzyme]-L-cysteine + [acceptor protein]-3-O-ubiquitinyl-L-threonine.</text>
        <dbReference type="EC" id="2.3.2.33"/>
    </reaction>
</comment>
<feature type="compositionally biased region" description="Basic and acidic residues" evidence="14">
    <location>
        <begin position="636"/>
        <end position="648"/>
    </location>
</feature>
<dbReference type="SMART" id="SM00184">
    <property type="entry name" value="RING"/>
    <property type="match status" value="1"/>
</dbReference>
<comment type="subcellular location">
    <subcellularLocation>
        <location evidence="2">Cell projection</location>
        <location evidence="2">Axon</location>
    </subcellularLocation>
</comment>
<evidence type="ECO:0000313" key="18">
    <source>
        <dbReference type="Proteomes" id="UP000075885"/>
    </source>
</evidence>
<dbReference type="GO" id="GO:0099174">
    <property type="term" value="P:regulation of presynapse organization"/>
    <property type="evidence" value="ECO:0007669"/>
    <property type="project" value="UniProtKB-ARBA"/>
</dbReference>
<evidence type="ECO:0000256" key="1">
    <source>
        <dbReference type="ARBA" id="ARBA00000333"/>
    </source>
</evidence>
<dbReference type="GO" id="GO:0008270">
    <property type="term" value="F:zinc ion binding"/>
    <property type="evidence" value="ECO:0007669"/>
    <property type="project" value="UniProtKB-KW"/>
</dbReference>
<dbReference type="InterPro" id="IPR004939">
    <property type="entry name" value="APC_su10/DOC_dom"/>
</dbReference>
<evidence type="ECO:0000256" key="13">
    <source>
        <dbReference type="PROSITE-ProRule" id="PRU00175"/>
    </source>
</evidence>
<comment type="pathway">
    <text evidence="3">Protein modification; protein ubiquitination.</text>
</comment>
<dbReference type="FunFam" id="3.30.40.10:FF:000078">
    <property type="entry name" value="E3 ubiquitin-protein ligase MYCBP2 isoform X1"/>
    <property type="match status" value="1"/>
</dbReference>
<organism evidence="17 18">
    <name type="scientific">Anopheles epiroticus</name>
    <dbReference type="NCBI Taxonomy" id="199890"/>
    <lineage>
        <taxon>Eukaryota</taxon>
        <taxon>Metazoa</taxon>
        <taxon>Ecdysozoa</taxon>
        <taxon>Arthropoda</taxon>
        <taxon>Hexapoda</taxon>
        <taxon>Insecta</taxon>
        <taxon>Pterygota</taxon>
        <taxon>Neoptera</taxon>
        <taxon>Endopterygota</taxon>
        <taxon>Diptera</taxon>
        <taxon>Nematocera</taxon>
        <taxon>Culicoidea</taxon>
        <taxon>Culicidae</taxon>
        <taxon>Anophelinae</taxon>
        <taxon>Anopheles</taxon>
    </lineage>
</organism>
<dbReference type="CDD" id="cd19799">
    <property type="entry name" value="Bbox2_MYCBP2"/>
    <property type="match status" value="1"/>
</dbReference>
<feature type="domain" description="RING-type" evidence="15">
    <location>
        <begin position="1905"/>
        <end position="1956"/>
    </location>
</feature>
<dbReference type="VEuPathDB" id="VectorBase:AEPI000083"/>
<evidence type="ECO:0000256" key="5">
    <source>
        <dbReference type="ARBA" id="ARBA00012249"/>
    </source>
</evidence>
<feature type="compositionally biased region" description="Polar residues" evidence="14">
    <location>
        <begin position="1368"/>
        <end position="1379"/>
    </location>
</feature>
<evidence type="ECO:0000256" key="3">
    <source>
        <dbReference type="ARBA" id="ARBA00004906"/>
    </source>
</evidence>
<dbReference type="GO" id="GO:0008582">
    <property type="term" value="P:regulation of synaptic assembly at neuromuscular junction"/>
    <property type="evidence" value="ECO:0007669"/>
    <property type="project" value="TreeGrafter"/>
</dbReference>
<evidence type="ECO:0000313" key="17">
    <source>
        <dbReference type="EnsemblMetazoa" id="AEPI000083-PA"/>
    </source>
</evidence>
<evidence type="ECO:0000256" key="10">
    <source>
        <dbReference type="ARBA" id="ARBA00022786"/>
    </source>
</evidence>
<feature type="domain" description="DOC" evidence="16">
    <location>
        <begin position="1131"/>
        <end position="1330"/>
    </location>
</feature>
<dbReference type="GO" id="GO:0030424">
    <property type="term" value="C:axon"/>
    <property type="evidence" value="ECO:0007669"/>
    <property type="project" value="UniProtKB-SubCell"/>
</dbReference>
<dbReference type="GO" id="GO:0005886">
    <property type="term" value="C:plasma membrane"/>
    <property type="evidence" value="ECO:0007669"/>
    <property type="project" value="TreeGrafter"/>
</dbReference>
<dbReference type="SUPFAM" id="SSF81296">
    <property type="entry name" value="E set domains"/>
    <property type="match status" value="1"/>
</dbReference>
<evidence type="ECO:0000256" key="6">
    <source>
        <dbReference type="ARBA" id="ARBA00022679"/>
    </source>
</evidence>
<name>A0A182NZK2_9DIPT</name>
<dbReference type="CDD" id="cd16463">
    <property type="entry name" value="RING-H2_PHR"/>
    <property type="match status" value="1"/>
</dbReference>
<evidence type="ECO:0000256" key="4">
    <source>
        <dbReference type="ARBA" id="ARBA00005415"/>
    </source>
</evidence>
<dbReference type="PROSITE" id="PS51284">
    <property type="entry name" value="DOC"/>
    <property type="match status" value="1"/>
</dbReference>
<evidence type="ECO:0000256" key="7">
    <source>
        <dbReference type="ARBA" id="ARBA00022723"/>
    </source>
</evidence>
<dbReference type="InterPro" id="IPR014756">
    <property type="entry name" value="Ig_E-set"/>
</dbReference>
<dbReference type="PROSITE" id="PS50089">
    <property type="entry name" value="ZF_RING_2"/>
    <property type="match status" value="1"/>
</dbReference>
<dbReference type="STRING" id="199890.A0A182NZK2"/>